<evidence type="ECO:0000256" key="2">
    <source>
        <dbReference type="SAM" id="SignalP"/>
    </source>
</evidence>
<dbReference type="STRING" id="1314778.A0A5C3PUE1"/>
<evidence type="ECO:0000313" key="4">
    <source>
        <dbReference type="Proteomes" id="UP000308197"/>
    </source>
</evidence>
<accession>A0A5C3PUE1</accession>
<dbReference type="AlphaFoldDB" id="A0A5C3PUE1"/>
<keyword evidence="4" id="KW-1185">Reference proteome</keyword>
<keyword evidence="2" id="KW-0732">Signal</keyword>
<reference evidence="3 4" key="1">
    <citation type="journal article" date="2019" name="Nat. Ecol. Evol.">
        <title>Megaphylogeny resolves global patterns of mushroom evolution.</title>
        <authorList>
            <person name="Varga T."/>
            <person name="Krizsan K."/>
            <person name="Foldi C."/>
            <person name="Dima B."/>
            <person name="Sanchez-Garcia M."/>
            <person name="Sanchez-Ramirez S."/>
            <person name="Szollosi G.J."/>
            <person name="Szarkandi J.G."/>
            <person name="Papp V."/>
            <person name="Albert L."/>
            <person name="Andreopoulos W."/>
            <person name="Angelini C."/>
            <person name="Antonin V."/>
            <person name="Barry K.W."/>
            <person name="Bougher N.L."/>
            <person name="Buchanan P."/>
            <person name="Buyck B."/>
            <person name="Bense V."/>
            <person name="Catcheside P."/>
            <person name="Chovatia M."/>
            <person name="Cooper J."/>
            <person name="Damon W."/>
            <person name="Desjardin D."/>
            <person name="Finy P."/>
            <person name="Geml J."/>
            <person name="Haridas S."/>
            <person name="Hughes K."/>
            <person name="Justo A."/>
            <person name="Karasinski D."/>
            <person name="Kautmanova I."/>
            <person name="Kiss B."/>
            <person name="Kocsube S."/>
            <person name="Kotiranta H."/>
            <person name="LaButti K.M."/>
            <person name="Lechner B.E."/>
            <person name="Liimatainen K."/>
            <person name="Lipzen A."/>
            <person name="Lukacs Z."/>
            <person name="Mihaltcheva S."/>
            <person name="Morgado L.N."/>
            <person name="Niskanen T."/>
            <person name="Noordeloos M.E."/>
            <person name="Ohm R.A."/>
            <person name="Ortiz-Santana B."/>
            <person name="Ovrebo C."/>
            <person name="Racz N."/>
            <person name="Riley R."/>
            <person name="Savchenko A."/>
            <person name="Shiryaev A."/>
            <person name="Soop K."/>
            <person name="Spirin V."/>
            <person name="Szebenyi C."/>
            <person name="Tomsovsky M."/>
            <person name="Tulloss R.E."/>
            <person name="Uehling J."/>
            <person name="Grigoriev I.V."/>
            <person name="Vagvolgyi C."/>
            <person name="Papp T."/>
            <person name="Martin F.M."/>
            <person name="Miettinen O."/>
            <person name="Hibbett D.S."/>
            <person name="Nagy L.G."/>
        </authorList>
    </citation>
    <scope>NUCLEOTIDE SEQUENCE [LARGE SCALE GENOMIC DNA]</scope>
    <source>
        <strain evidence="3 4">HHB13444</strain>
    </source>
</reference>
<evidence type="ECO:0000256" key="1">
    <source>
        <dbReference type="SAM" id="MobiDB-lite"/>
    </source>
</evidence>
<organism evidence="3 4">
    <name type="scientific">Polyporus arcularius HHB13444</name>
    <dbReference type="NCBI Taxonomy" id="1314778"/>
    <lineage>
        <taxon>Eukaryota</taxon>
        <taxon>Fungi</taxon>
        <taxon>Dikarya</taxon>
        <taxon>Basidiomycota</taxon>
        <taxon>Agaricomycotina</taxon>
        <taxon>Agaricomycetes</taxon>
        <taxon>Polyporales</taxon>
        <taxon>Polyporaceae</taxon>
        <taxon>Polyporus</taxon>
    </lineage>
</organism>
<feature type="chain" id="PRO_5022726944" description="Hydrophobin" evidence="2">
    <location>
        <begin position="33"/>
        <end position="150"/>
    </location>
</feature>
<dbReference type="InParanoid" id="A0A5C3PUE1"/>
<evidence type="ECO:0008006" key="5">
    <source>
        <dbReference type="Google" id="ProtNLM"/>
    </source>
</evidence>
<feature type="compositionally biased region" description="Basic and acidic residues" evidence="1">
    <location>
        <begin position="50"/>
        <end position="59"/>
    </location>
</feature>
<name>A0A5C3PUE1_9APHY</name>
<proteinExistence type="predicted"/>
<gene>
    <name evidence="3" type="ORF">K466DRAFT_319338</name>
</gene>
<dbReference type="EMBL" id="ML211020">
    <property type="protein sequence ID" value="TFK91428.1"/>
    <property type="molecule type" value="Genomic_DNA"/>
</dbReference>
<sequence>MARKRLTLVRVLISLVLPVIFLVALFADTAEAVKSEYRSPAARRFQRRLELAKRKEHASQRTRSSPIPRSPRPPRSVFPSSSLLDVKASFGHGNHTRKFSARQLDNESCNNITITPPGFDGSCSITQPCPNGACCGSSGFCGYGAYFQHS</sequence>
<dbReference type="Proteomes" id="UP000308197">
    <property type="component" value="Unassembled WGS sequence"/>
</dbReference>
<feature type="region of interest" description="Disordered" evidence="1">
    <location>
        <begin position="50"/>
        <end position="81"/>
    </location>
</feature>
<evidence type="ECO:0000313" key="3">
    <source>
        <dbReference type="EMBL" id="TFK91428.1"/>
    </source>
</evidence>
<feature type="signal peptide" evidence="2">
    <location>
        <begin position="1"/>
        <end position="32"/>
    </location>
</feature>
<protein>
    <recommendedName>
        <fullName evidence="5">Hydrophobin</fullName>
    </recommendedName>
</protein>